<dbReference type="InterPro" id="IPR009003">
    <property type="entry name" value="Peptidase_S1_PA"/>
</dbReference>
<dbReference type="PANTHER" id="PTHR24256">
    <property type="entry name" value="TRYPTASE-RELATED"/>
    <property type="match status" value="1"/>
</dbReference>
<evidence type="ECO:0000256" key="4">
    <source>
        <dbReference type="SAM" id="SignalP"/>
    </source>
</evidence>
<feature type="chain" id="PRO_5031275709" evidence="4">
    <location>
        <begin position="22"/>
        <end position="658"/>
    </location>
</feature>
<keyword evidence="1" id="KW-1015">Disulfide bond</keyword>
<evidence type="ECO:0000256" key="1">
    <source>
        <dbReference type="ARBA" id="ARBA00023157"/>
    </source>
</evidence>
<dbReference type="GO" id="GO:0006508">
    <property type="term" value="P:proteolysis"/>
    <property type="evidence" value="ECO:0007669"/>
    <property type="project" value="InterPro"/>
</dbReference>
<gene>
    <name evidence="6" type="ORF">TCMB3V08_LOCUS11668</name>
</gene>
<dbReference type="InterPro" id="IPR051487">
    <property type="entry name" value="Ser/Thr_Proteases_Immune/Dev"/>
</dbReference>
<feature type="signal peptide" evidence="4">
    <location>
        <begin position="1"/>
        <end position="21"/>
    </location>
</feature>
<feature type="domain" description="Peptidase S1" evidence="5">
    <location>
        <begin position="13"/>
        <end position="268"/>
    </location>
</feature>
<proteinExistence type="inferred from homology"/>
<organism evidence="6">
    <name type="scientific">Timema californicum</name>
    <name type="common">California timema</name>
    <name type="synonym">Walking stick</name>
    <dbReference type="NCBI Taxonomy" id="61474"/>
    <lineage>
        <taxon>Eukaryota</taxon>
        <taxon>Metazoa</taxon>
        <taxon>Ecdysozoa</taxon>
        <taxon>Arthropoda</taxon>
        <taxon>Hexapoda</taxon>
        <taxon>Insecta</taxon>
        <taxon>Pterygota</taxon>
        <taxon>Neoptera</taxon>
        <taxon>Polyneoptera</taxon>
        <taxon>Phasmatodea</taxon>
        <taxon>Timematodea</taxon>
        <taxon>Timematoidea</taxon>
        <taxon>Timematidae</taxon>
        <taxon>Timema</taxon>
    </lineage>
</organism>
<dbReference type="InterPro" id="IPR001254">
    <property type="entry name" value="Trypsin_dom"/>
</dbReference>
<keyword evidence="4" id="KW-0732">Signal</keyword>
<name>A0A7R9JHA3_TIMCA</name>
<evidence type="ECO:0000259" key="5">
    <source>
        <dbReference type="PROSITE" id="PS50240"/>
    </source>
</evidence>
<dbReference type="GO" id="GO:0004252">
    <property type="term" value="F:serine-type endopeptidase activity"/>
    <property type="evidence" value="ECO:0007669"/>
    <property type="project" value="InterPro"/>
</dbReference>
<dbReference type="Pfam" id="PF00089">
    <property type="entry name" value="Trypsin"/>
    <property type="match status" value="2"/>
</dbReference>
<protein>
    <submittedName>
        <fullName evidence="6">(California timema) hypothetical protein</fullName>
    </submittedName>
</protein>
<dbReference type="EMBL" id="OE190131">
    <property type="protein sequence ID" value="CAD7579133.1"/>
    <property type="molecule type" value="Genomic_DNA"/>
</dbReference>
<feature type="region of interest" description="Disordered" evidence="3">
    <location>
        <begin position="564"/>
        <end position="614"/>
    </location>
</feature>
<comment type="similarity">
    <text evidence="2">Belongs to the peptidase S1 family. CLIP subfamily.</text>
</comment>
<reference evidence="6" key="1">
    <citation type="submission" date="2020-11" db="EMBL/GenBank/DDBJ databases">
        <authorList>
            <person name="Tran Van P."/>
        </authorList>
    </citation>
    <scope>NUCLEOTIDE SEQUENCE</scope>
</reference>
<dbReference type="SMART" id="SM00020">
    <property type="entry name" value="Tryp_SPc"/>
    <property type="match status" value="1"/>
</dbReference>
<evidence type="ECO:0000313" key="6">
    <source>
        <dbReference type="EMBL" id="CAD7579133.1"/>
    </source>
</evidence>
<dbReference type="PROSITE" id="PS50240">
    <property type="entry name" value="TRYPSIN_DOM"/>
    <property type="match status" value="1"/>
</dbReference>
<evidence type="ECO:0000256" key="2">
    <source>
        <dbReference type="ARBA" id="ARBA00024195"/>
    </source>
</evidence>
<accession>A0A7R9JHA3</accession>
<sequence>MTPVAVQVLVLTLLSGRSARASDGANSETADEGQFPYIVLLELSATASCTGSLLSSSWSLTTASCVAGHKDHPDRITVRAGLVSLGLVGREEGEYDPQRRTAVKVVTHQRFSDNKVSSAEEGEYDPQHRTAVKVVTHQRFSDDKVSSADIALVRSQPFKLDEYVQIVRLRPVSSWSGGGCIVVGFERGTSPEGSSYQELRWTEASRRKLCFNPGCFPSSAGELTPSGAEVYVCQGSLVGLITAHHVSTGTDVVLRTTLFVPWIHAVIPELRGSTFKFDQEGDDDDYDDDSSTRLSSDLLCRLAQFLLMLRLSPKKPWSYCSKQENNTAMHGAGILTQTSSSQIHHSESREPNNTHLWTRRINKHATSLHLTKHAPHLVLEDCCGSPTIDTCSRERESGLRVREGYRTGAQREGVPVSRLAVMRHWHLFAMRTEDHQEVFSIGMTLHPSSSTSSGTYTAVSVKLACKLWSVARVPLIQAVTSPVRTGCYKSRQYRLVQVPLIQAVTGPVSTGCYKSRISNLVNCAQLEDLPELPAHDEERLQRASQLLQQRLILRQWLGQHNLQHHYQSNVERPENRRDDPRTGEMTREQTRIPENRRGYPRTSEDTREQAGIPENRRGSLIQLLQVDVSSLDDVYWLEDSKARVCDVLLSVCDALLSV</sequence>
<evidence type="ECO:0000256" key="3">
    <source>
        <dbReference type="SAM" id="MobiDB-lite"/>
    </source>
</evidence>
<dbReference type="SUPFAM" id="SSF50494">
    <property type="entry name" value="Trypsin-like serine proteases"/>
    <property type="match status" value="1"/>
</dbReference>
<dbReference type="AlphaFoldDB" id="A0A7R9JHA3"/>
<feature type="compositionally biased region" description="Basic and acidic residues" evidence="3">
    <location>
        <begin position="571"/>
        <end position="608"/>
    </location>
</feature>
<dbReference type="InterPro" id="IPR043504">
    <property type="entry name" value="Peptidase_S1_PA_chymotrypsin"/>
</dbReference>
<dbReference type="Gene3D" id="2.40.10.10">
    <property type="entry name" value="Trypsin-like serine proteases"/>
    <property type="match status" value="1"/>
</dbReference>